<dbReference type="InterPro" id="IPR002104">
    <property type="entry name" value="Integrase_catalytic"/>
</dbReference>
<dbReference type="PANTHER" id="PTHR30629:SF2">
    <property type="entry name" value="PROPHAGE INTEGRASE INTS-RELATED"/>
    <property type="match status" value="1"/>
</dbReference>
<dbReference type="PANTHER" id="PTHR30629">
    <property type="entry name" value="PROPHAGE INTEGRASE"/>
    <property type="match status" value="1"/>
</dbReference>
<evidence type="ECO:0000256" key="3">
    <source>
        <dbReference type="ARBA" id="ARBA00023125"/>
    </source>
</evidence>
<protein>
    <submittedName>
        <fullName evidence="6">Site-specific integrase</fullName>
    </submittedName>
</protein>
<keyword evidence="4" id="KW-0233">DNA recombination</keyword>
<evidence type="ECO:0000256" key="4">
    <source>
        <dbReference type="ARBA" id="ARBA00023172"/>
    </source>
</evidence>
<dbReference type="Gene3D" id="1.10.443.10">
    <property type="entry name" value="Intergrase catalytic core"/>
    <property type="match status" value="1"/>
</dbReference>
<dbReference type="InterPro" id="IPR050808">
    <property type="entry name" value="Phage_Integrase"/>
</dbReference>
<dbReference type="InterPro" id="IPR025166">
    <property type="entry name" value="Integrase_DNA_bind_dom"/>
</dbReference>
<dbReference type="InterPro" id="IPR011010">
    <property type="entry name" value="DNA_brk_join_enz"/>
</dbReference>
<dbReference type="InterPro" id="IPR038488">
    <property type="entry name" value="Integrase_DNA-bd_sf"/>
</dbReference>
<dbReference type="Pfam" id="PF00589">
    <property type="entry name" value="Phage_integrase"/>
    <property type="match status" value="1"/>
</dbReference>
<dbReference type="Gene3D" id="3.30.160.390">
    <property type="entry name" value="Integrase, DNA-binding domain"/>
    <property type="match status" value="1"/>
</dbReference>
<organism evidence="6 7">
    <name type="scientific">Thiothrix litoralis</name>
    <dbReference type="NCBI Taxonomy" id="2891210"/>
    <lineage>
        <taxon>Bacteria</taxon>
        <taxon>Pseudomonadati</taxon>
        <taxon>Pseudomonadota</taxon>
        <taxon>Gammaproteobacteria</taxon>
        <taxon>Thiotrichales</taxon>
        <taxon>Thiotrichaceae</taxon>
        <taxon>Thiothrix</taxon>
    </lineage>
</organism>
<accession>A0ABX7WXT9</accession>
<dbReference type="RefSeq" id="WP_210223402.1">
    <property type="nucleotide sequence ID" value="NZ_CP072801.1"/>
</dbReference>
<dbReference type="Proteomes" id="UP000672039">
    <property type="component" value="Chromosome"/>
</dbReference>
<evidence type="ECO:0000256" key="1">
    <source>
        <dbReference type="ARBA" id="ARBA00008857"/>
    </source>
</evidence>
<gene>
    <name evidence="6" type="ORF">J9253_03970</name>
</gene>
<keyword evidence="3" id="KW-0238">DNA-binding</keyword>
<sequence length="451" mass="50858">MAFTIKLLDSLTPQAKPYRKFEGKQRAGFGVQVSSGGKITFIYLYREPIDKKQRVMTLGSYYGVDRDGQAKNGGLSLKEAYSAYADAKRIHEEGRDPQIIRDEKLVQENAARRAELDRLKRESSMGNIQQLLNAYVADMKLQGKRSWFDVEQCLNSNVYSAIPATTKAKDVLPTDIRAVLAAIIKREKMTMANKVRAYLSAAFAFGIEWDNDAKRHFEALRFGISTNPVRDVPKPDKRTHARDRALSGEEVKHLWDLLDDCGLHPKTEVAIRLLFALGGQRVEEILGLHADDVDMQNQYVTLLDTKNGSTHLVPFGEVAIPLLQERLCDTSTSGALFGKIKGNASEDMGYHTLSRAINRICKRTGMNPFVPKDIRRTVKTLMGEAGISKEDRDRFQNHALTDVSTKHYDRYSYLAEKRRTSAVWDAYLQNILAGSPEINVLPFRATVKTTR</sequence>
<keyword evidence="7" id="KW-1185">Reference proteome</keyword>
<dbReference type="Gene3D" id="1.10.150.130">
    <property type="match status" value="1"/>
</dbReference>
<evidence type="ECO:0000256" key="2">
    <source>
        <dbReference type="ARBA" id="ARBA00022908"/>
    </source>
</evidence>
<name>A0ABX7WXT9_9GAMM</name>
<dbReference type="EMBL" id="CP072801">
    <property type="protein sequence ID" value="QTR47108.1"/>
    <property type="molecule type" value="Genomic_DNA"/>
</dbReference>
<dbReference type="Pfam" id="PF13356">
    <property type="entry name" value="Arm-DNA-bind_3"/>
    <property type="match status" value="1"/>
</dbReference>
<dbReference type="InterPro" id="IPR013762">
    <property type="entry name" value="Integrase-like_cat_sf"/>
</dbReference>
<dbReference type="SUPFAM" id="SSF56349">
    <property type="entry name" value="DNA breaking-rejoining enzymes"/>
    <property type="match status" value="1"/>
</dbReference>
<evidence type="ECO:0000313" key="6">
    <source>
        <dbReference type="EMBL" id="QTR47108.1"/>
    </source>
</evidence>
<dbReference type="CDD" id="cd00801">
    <property type="entry name" value="INT_P4_C"/>
    <property type="match status" value="1"/>
</dbReference>
<feature type="domain" description="Tyr recombinase" evidence="5">
    <location>
        <begin position="241"/>
        <end position="421"/>
    </location>
</feature>
<evidence type="ECO:0000313" key="7">
    <source>
        <dbReference type="Proteomes" id="UP000672039"/>
    </source>
</evidence>
<dbReference type="InterPro" id="IPR010998">
    <property type="entry name" value="Integrase_recombinase_N"/>
</dbReference>
<proteinExistence type="inferred from homology"/>
<keyword evidence="2" id="KW-0229">DNA integration</keyword>
<evidence type="ECO:0000259" key="5">
    <source>
        <dbReference type="PROSITE" id="PS51898"/>
    </source>
</evidence>
<comment type="similarity">
    <text evidence="1">Belongs to the 'phage' integrase family.</text>
</comment>
<reference evidence="6 7" key="1">
    <citation type="submission" date="2021-04" db="EMBL/GenBank/DDBJ databases">
        <title>Genomics, taxonomy and metabolism of representatives of sulfur bacteria of the genus Thiothrix: Thiothrix fructosivorans QT, Thiothrix unzii A1T and three new species, Thiothrix subterranea sp. nov., Thiothrix litoralis sp. nov. and 'Candidatus Thiothrix anitrata' sp. nov.</title>
        <authorList>
            <person name="Ravin N.V."/>
            <person name="Smolyakov D."/>
            <person name="Rudenko T.S."/>
            <person name="Mardanov A.V."/>
            <person name="Beletsky A.V."/>
            <person name="Markov N.D."/>
            <person name="Fomenkov A.I."/>
            <person name="Roberts R.J."/>
            <person name="Karnachuk O.V."/>
            <person name="Novikov A."/>
            <person name="Grabovich M.Y."/>
        </authorList>
    </citation>
    <scope>NUCLEOTIDE SEQUENCE [LARGE SCALE GENOMIC DNA]</scope>
    <source>
        <strain evidence="6 7">AS</strain>
    </source>
</reference>
<dbReference type="PROSITE" id="PS51898">
    <property type="entry name" value="TYR_RECOMBINASE"/>
    <property type="match status" value="1"/>
</dbReference>